<dbReference type="EMBL" id="KI285693">
    <property type="protein sequence ID" value="ESA11726.1"/>
    <property type="molecule type" value="Genomic_DNA"/>
</dbReference>
<sequence length="75" mass="8258">MKLMLDVDSVYLLPPDVPSNHLRSLASGGEIELSPETLKASIITSYFTYLMQAHSQGCIYQNSLPPLLTPFSDDS</sequence>
<dbReference type="HOGENOM" id="CLU_2672345_0_0_1"/>
<accession>U9U7Y6</accession>
<proteinExistence type="predicted"/>
<dbReference type="VEuPathDB" id="FungiDB:RhiirFUN_026785"/>
<name>U9U7Y6_RHIID</name>
<reference evidence="1" key="1">
    <citation type="submission" date="2013-07" db="EMBL/GenBank/DDBJ databases">
        <title>The genome of an arbuscular mycorrhizal fungus provides insights into the evolution of the oldest plant symbiosis.</title>
        <authorList>
            <consortium name="DOE Joint Genome Institute"/>
            <person name="Tisserant E."/>
            <person name="Malbreil M."/>
            <person name="Kuo A."/>
            <person name="Kohler A."/>
            <person name="Symeonidi A."/>
            <person name="Balestrini R."/>
            <person name="Charron P."/>
            <person name="Duensing N."/>
            <person name="Frei-dit-Frey N."/>
            <person name="Gianinazzi-Pearson V."/>
            <person name="Gilbert B."/>
            <person name="Handa Y."/>
            <person name="Hijri M."/>
            <person name="Kaul R."/>
            <person name="Kawaguchi M."/>
            <person name="Krajinski F."/>
            <person name="Lammers P."/>
            <person name="Lapierre D."/>
            <person name="Masclaux F.G."/>
            <person name="Murat C."/>
            <person name="Morin E."/>
            <person name="Ndikumana S."/>
            <person name="Pagni M."/>
            <person name="Petitpierre D."/>
            <person name="Requena N."/>
            <person name="Rosikiewicz P."/>
            <person name="Riley R."/>
            <person name="Saito K."/>
            <person name="San Clemente H."/>
            <person name="Shapiro H."/>
            <person name="van Tuinen D."/>
            <person name="Becard G."/>
            <person name="Bonfante P."/>
            <person name="Paszkowski U."/>
            <person name="Shachar-Hill Y."/>
            <person name="Young J.P."/>
            <person name="Sanders I.R."/>
            <person name="Henrissat B."/>
            <person name="Rensing S.A."/>
            <person name="Grigoriev I.V."/>
            <person name="Corradi N."/>
            <person name="Roux C."/>
            <person name="Martin F."/>
        </authorList>
    </citation>
    <scope>NUCLEOTIDE SEQUENCE</scope>
    <source>
        <strain evidence="1">DAOM 197198</strain>
    </source>
</reference>
<gene>
    <name evidence="1" type="ORF">GLOINDRAFT_3117</name>
</gene>
<organism evidence="1">
    <name type="scientific">Rhizophagus irregularis (strain DAOM 181602 / DAOM 197198 / MUCL 43194)</name>
    <name type="common">Arbuscular mycorrhizal fungus</name>
    <name type="synonym">Glomus intraradices</name>
    <dbReference type="NCBI Taxonomy" id="747089"/>
    <lineage>
        <taxon>Eukaryota</taxon>
        <taxon>Fungi</taxon>
        <taxon>Fungi incertae sedis</taxon>
        <taxon>Mucoromycota</taxon>
        <taxon>Glomeromycotina</taxon>
        <taxon>Glomeromycetes</taxon>
        <taxon>Glomerales</taxon>
        <taxon>Glomeraceae</taxon>
        <taxon>Rhizophagus</taxon>
    </lineage>
</organism>
<dbReference type="AlphaFoldDB" id="U9U7Y6"/>
<evidence type="ECO:0000313" key="1">
    <source>
        <dbReference type="EMBL" id="ESA11726.1"/>
    </source>
</evidence>
<protein>
    <submittedName>
        <fullName evidence="1">Uncharacterized protein</fullName>
    </submittedName>
</protein>
<dbReference type="STRING" id="747089.U9U7Y6"/>